<evidence type="ECO:0000256" key="3">
    <source>
        <dbReference type="ARBA" id="ARBA00023002"/>
    </source>
</evidence>
<keyword evidence="3" id="KW-0560">Oxidoreductase</keyword>
<keyword evidence="1" id="KW-0285">Flavoprotein</keyword>
<dbReference type="EMBL" id="FQZK01000001">
    <property type="protein sequence ID" value="SHI62224.1"/>
    <property type="molecule type" value="Genomic_DNA"/>
</dbReference>
<accession>A0A1M6CN57</accession>
<dbReference type="OrthoDB" id="9778912at2"/>
<proteinExistence type="predicted"/>
<evidence type="ECO:0000313" key="6">
    <source>
        <dbReference type="Proteomes" id="UP000184452"/>
    </source>
</evidence>
<evidence type="ECO:0000256" key="4">
    <source>
        <dbReference type="SAM" id="MobiDB-lite"/>
    </source>
</evidence>
<dbReference type="PANTHER" id="PTHR32332">
    <property type="entry name" value="2-NITROPROPANE DIOXYGENASE"/>
    <property type="match status" value="1"/>
</dbReference>
<organism evidence="5 6">
    <name type="scientific">Nocardiopsis flavescens</name>
    <dbReference type="NCBI Taxonomy" id="758803"/>
    <lineage>
        <taxon>Bacteria</taxon>
        <taxon>Bacillati</taxon>
        <taxon>Actinomycetota</taxon>
        <taxon>Actinomycetes</taxon>
        <taxon>Streptosporangiales</taxon>
        <taxon>Nocardiopsidaceae</taxon>
        <taxon>Nocardiopsis</taxon>
    </lineage>
</organism>
<reference evidence="5 6" key="1">
    <citation type="submission" date="2016-11" db="EMBL/GenBank/DDBJ databases">
        <authorList>
            <person name="Jaros S."/>
            <person name="Januszkiewicz K."/>
            <person name="Wedrychowicz H."/>
        </authorList>
    </citation>
    <scope>NUCLEOTIDE SEQUENCE [LARGE SCALE GENOMIC DNA]</scope>
    <source>
        <strain evidence="5 6">CGMCC 4.5723</strain>
    </source>
</reference>
<dbReference type="Gene3D" id="3.20.20.70">
    <property type="entry name" value="Aldolase class I"/>
    <property type="match status" value="2"/>
</dbReference>
<dbReference type="AlphaFoldDB" id="A0A1M6CN57"/>
<name>A0A1M6CN57_9ACTN</name>
<evidence type="ECO:0000256" key="2">
    <source>
        <dbReference type="ARBA" id="ARBA00022643"/>
    </source>
</evidence>
<sequence>MPTGHAASASPVPRASPPGGATPDPAPPAVIQGGMGVGVSGWRLARAVSLAGQLGVVSGVALDAQLARRLQLGDTGGHLRRALAVFPDREAASRILARYFVPGGIPPGRPFRPVPRPGLRPDRHRDELTAAGNFAEVWLAKEGHGGPVGVNYMEKIQLATQPAVYGAMLAGVDHVLVGAGIPGEIPGVLDALSTHSATELTVAVEGSDARHTAAFDPGGLAGAGAPPLIRPRLLAIVSSAVLAVYLHRSPATRPDGFVLESHTAGGHSAPPRGRRAPGGGEPVYGPRDRIDPAKVAALGLPFWLAGGRAGRRSVADARALGAAGVQAGTAFALARESGLEPGLRRRLLAEGAAGSLPVRNDPLASPTGFPFKVARLSGTLSEDGEYERRPRLCDLGYLRTPYLKENGAVGYRCPAEPVDLYTRKGGAAGDAAGRRCLCNALTANVGLHQHRADGYVEPPLLTAGQDLGFLADLVREAGTDYSAADVVRYLLAE</sequence>
<keyword evidence="5" id="KW-0503">Monooxygenase</keyword>
<dbReference type="InterPro" id="IPR004136">
    <property type="entry name" value="NMO"/>
</dbReference>
<dbReference type="Proteomes" id="UP000184452">
    <property type="component" value="Unassembled WGS sequence"/>
</dbReference>
<keyword evidence="2" id="KW-0288">FMN</keyword>
<dbReference type="STRING" id="758803.SAMN05421803_101756"/>
<feature type="compositionally biased region" description="Low complexity" evidence="4">
    <location>
        <begin position="1"/>
        <end position="23"/>
    </location>
</feature>
<dbReference type="RefSeq" id="WP_084736841.1">
    <property type="nucleotide sequence ID" value="NZ_FQZK01000001.1"/>
</dbReference>
<evidence type="ECO:0000256" key="1">
    <source>
        <dbReference type="ARBA" id="ARBA00022630"/>
    </source>
</evidence>
<dbReference type="GO" id="GO:0018580">
    <property type="term" value="F:nitronate monooxygenase activity"/>
    <property type="evidence" value="ECO:0007669"/>
    <property type="project" value="InterPro"/>
</dbReference>
<keyword evidence="6" id="KW-1185">Reference proteome</keyword>
<evidence type="ECO:0000313" key="5">
    <source>
        <dbReference type="EMBL" id="SHI62224.1"/>
    </source>
</evidence>
<protein>
    <submittedName>
        <fullName evidence="5">Nitronate monooxygenase</fullName>
    </submittedName>
</protein>
<dbReference type="Pfam" id="PF03060">
    <property type="entry name" value="NMO"/>
    <property type="match status" value="1"/>
</dbReference>
<gene>
    <name evidence="5" type="ORF">SAMN05421803_101756</name>
</gene>
<dbReference type="PANTHER" id="PTHR32332:SF33">
    <property type="entry name" value="NITRONATE MONOOXYGENASE DOMAIN-CONTAINING PROTEIN"/>
    <property type="match status" value="1"/>
</dbReference>
<feature type="region of interest" description="Disordered" evidence="4">
    <location>
        <begin position="1"/>
        <end position="29"/>
    </location>
</feature>
<dbReference type="SUPFAM" id="SSF51412">
    <property type="entry name" value="Inosine monophosphate dehydrogenase (IMPDH)"/>
    <property type="match status" value="1"/>
</dbReference>
<dbReference type="InterPro" id="IPR013785">
    <property type="entry name" value="Aldolase_TIM"/>
</dbReference>
<dbReference type="CDD" id="cd04730">
    <property type="entry name" value="NPD_like"/>
    <property type="match status" value="1"/>
</dbReference>